<keyword evidence="14" id="KW-1185">Reference proteome</keyword>
<dbReference type="Pfam" id="PF04950">
    <property type="entry name" value="RIBIOP_C"/>
    <property type="match status" value="1"/>
</dbReference>
<feature type="compositionally biased region" description="Acidic residues" evidence="11">
    <location>
        <begin position="407"/>
        <end position="454"/>
    </location>
</feature>
<dbReference type="Proteomes" id="UP000054350">
    <property type="component" value="Unassembled WGS sequence"/>
</dbReference>
<dbReference type="Pfam" id="PF08142">
    <property type="entry name" value="AARP2CN"/>
    <property type="match status" value="1"/>
</dbReference>
<feature type="domain" description="Bms1-type G" evidence="12">
    <location>
        <begin position="69"/>
        <end position="234"/>
    </location>
</feature>
<dbReference type="GO" id="GO:0000462">
    <property type="term" value="P:maturation of SSU-rRNA from tricistronic rRNA transcript (SSU-rRNA, 5.8S rRNA, LSU-rRNA)"/>
    <property type="evidence" value="ECO:0007669"/>
    <property type="project" value="TreeGrafter"/>
</dbReference>
<dbReference type="InterPro" id="IPR030387">
    <property type="entry name" value="G_Bms1/Tsr1_dom"/>
</dbReference>
<dbReference type="InterPro" id="IPR039761">
    <property type="entry name" value="Bms1/Tsr1"/>
</dbReference>
<protein>
    <recommendedName>
        <fullName evidence="12">Bms1-type G domain-containing protein</fullName>
    </recommendedName>
</protein>
<evidence type="ECO:0000256" key="9">
    <source>
        <dbReference type="ARBA" id="ARBA00049117"/>
    </source>
</evidence>
<evidence type="ECO:0000256" key="1">
    <source>
        <dbReference type="ARBA" id="ARBA00004604"/>
    </source>
</evidence>
<evidence type="ECO:0000256" key="7">
    <source>
        <dbReference type="ARBA" id="ARBA00023134"/>
    </source>
</evidence>
<evidence type="ECO:0000256" key="6">
    <source>
        <dbReference type="ARBA" id="ARBA00022840"/>
    </source>
</evidence>
<evidence type="ECO:0000256" key="8">
    <source>
        <dbReference type="ARBA" id="ARBA00023242"/>
    </source>
</evidence>
<evidence type="ECO:0000256" key="10">
    <source>
        <dbReference type="ARBA" id="ARBA00061391"/>
    </source>
</evidence>
<evidence type="ECO:0000313" key="14">
    <source>
        <dbReference type="Proteomes" id="UP000054350"/>
    </source>
</evidence>
<feature type="region of interest" description="Disordered" evidence="11">
    <location>
        <begin position="1"/>
        <end position="42"/>
    </location>
</feature>
<evidence type="ECO:0000256" key="3">
    <source>
        <dbReference type="ARBA" id="ARBA00022553"/>
    </source>
</evidence>
<proteinExistence type="inferred from homology"/>
<dbReference type="InterPro" id="IPR007034">
    <property type="entry name" value="BMS1_TSR1_C"/>
</dbReference>
<dbReference type="VEuPathDB" id="FungiDB:AMAG_03293"/>
<comment type="catalytic activity">
    <reaction evidence="9">
        <text>GTP + H2O = GDP + phosphate + H(+)</text>
        <dbReference type="Rhea" id="RHEA:19669"/>
        <dbReference type="ChEBI" id="CHEBI:15377"/>
        <dbReference type="ChEBI" id="CHEBI:15378"/>
        <dbReference type="ChEBI" id="CHEBI:37565"/>
        <dbReference type="ChEBI" id="CHEBI:43474"/>
        <dbReference type="ChEBI" id="CHEBI:58189"/>
    </reaction>
    <physiologicalReaction direction="left-to-right" evidence="9">
        <dbReference type="Rhea" id="RHEA:19670"/>
    </physiologicalReaction>
</comment>
<dbReference type="Pfam" id="PF22298">
    <property type="entry name" value="Tsr1_G-like"/>
    <property type="match status" value="1"/>
</dbReference>
<dbReference type="InterPro" id="IPR027417">
    <property type="entry name" value="P-loop_NTPase"/>
</dbReference>
<keyword evidence="8" id="KW-0539">Nucleus</keyword>
<evidence type="ECO:0000256" key="11">
    <source>
        <dbReference type="SAM" id="MobiDB-lite"/>
    </source>
</evidence>
<reference evidence="13 14" key="1">
    <citation type="submission" date="2009-11" db="EMBL/GenBank/DDBJ databases">
        <title>Annotation of Allomyces macrogynus ATCC 38327.</title>
        <authorList>
            <consortium name="The Broad Institute Genome Sequencing Platform"/>
            <person name="Russ C."/>
            <person name="Cuomo C."/>
            <person name="Burger G."/>
            <person name="Gray M.W."/>
            <person name="Holland P.W.H."/>
            <person name="King N."/>
            <person name="Lang F.B.F."/>
            <person name="Roger A.J."/>
            <person name="Ruiz-Trillo I."/>
            <person name="Young S.K."/>
            <person name="Zeng Q."/>
            <person name="Gargeya S."/>
            <person name="Fitzgerald M."/>
            <person name="Haas B."/>
            <person name="Abouelleil A."/>
            <person name="Alvarado L."/>
            <person name="Arachchi H.M."/>
            <person name="Berlin A."/>
            <person name="Chapman S.B."/>
            <person name="Gearin G."/>
            <person name="Goldberg J."/>
            <person name="Griggs A."/>
            <person name="Gujja S."/>
            <person name="Hansen M."/>
            <person name="Heiman D."/>
            <person name="Howarth C."/>
            <person name="Larimer J."/>
            <person name="Lui A."/>
            <person name="MacDonald P.J.P."/>
            <person name="McCowen C."/>
            <person name="Montmayeur A."/>
            <person name="Murphy C."/>
            <person name="Neiman D."/>
            <person name="Pearson M."/>
            <person name="Priest M."/>
            <person name="Roberts A."/>
            <person name="Saif S."/>
            <person name="Shea T."/>
            <person name="Sisk P."/>
            <person name="Stolte C."/>
            <person name="Sykes S."/>
            <person name="Wortman J."/>
            <person name="Nusbaum C."/>
            <person name="Birren B."/>
        </authorList>
    </citation>
    <scope>NUCLEOTIDE SEQUENCE [LARGE SCALE GENOMIC DNA]</scope>
    <source>
        <strain evidence="13 14">ATCC 38327</strain>
    </source>
</reference>
<dbReference type="InterPro" id="IPR012948">
    <property type="entry name" value="AARP2CN"/>
</dbReference>
<dbReference type="SMART" id="SM01362">
    <property type="entry name" value="DUF663"/>
    <property type="match status" value="1"/>
</dbReference>
<evidence type="ECO:0000256" key="4">
    <source>
        <dbReference type="ARBA" id="ARBA00022741"/>
    </source>
</evidence>
<dbReference type="GO" id="GO:0034511">
    <property type="term" value="F:U3 snoRNA binding"/>
    <property type="evidence" value="ECO:0007669"/>
    <property type="project" value="TreeGrafter"/>
</dbReference>
<dbReference type="OMA" id="KLHVPMV"/>
<comment type="subcellular location">
    <subcellularLocation>
        <location evidence="1">Nucleus</location>
        <location evidence="1">Nucleolus</location>
    </subcellularLocation>
</comment>
<dbReference type="GO" id="GO:0032040">
    <property type="term" value="C:small-subunit processome"/>
    <property type="evidence" value="ECO:0007669"/>
    <property type="project" value="UniProtKB-ARBA"/>
</dbReference>
<keyword evidence="7" id="KW-0342">GTP-binding</keyword>
<feature type="region of interest" description="Disordered" evidence="11">
    <location>
        <begin position="1100"/>
        <end position="1134"/>
    </location>
</feature>
<name>A0A0L0S4Z4_ALLM3</name>
<dbReference type="GO" id="GO:0003924">
    <property type="term" value="F:GTPase activity"/>
    <property type="evidence" value="ECO:0007669"/>
    <property type="project" value="TreeGrafter"/>
</dbReference>
<dbReference type="SMART" id="SM00785">
    <property type="entry name" value="AARP2CN"/>
    <property type="match status" value="1"/>
</dbReference>
<dbReference type="EMBL" id="GG745331">
    <property type="protein sequence ID" value="KNE57603.1"/>
    <property type="molecule type" value="Genomic_DNA"/>
</dbReference>
<dbReference type="Gene3D" id="3.40.50.300">
    <property type="entry name" value="P-loop containing nucleotide triphosphate hydrolases"/>
    <property type="match status" value="1"/>
</dbReference>
<accession>A0A0L0S4Z4</accession>
<dbReference type="CDD" id="cd01882">
    <property type="entry name" value="BMS1"/>
    <property type="match status" value="1"/>
</dbReference>
<dbReference type="GO" id="GO:0005524">
    <property type="term" value="F:ATP binding"/>
    <property type="evidence" value="ECO:0007669"/>
    <property type="project" value="UniProtKB-KW"/>
</dbReference>
<feature type="region of interest" description="Disordered" evidence="11">
    <location>
        <begin position="537"/>
        <end position="556"/>
    </location>
</feature>
<feature type="compositionally biased region" description="Acidic residues" evidence="11">
    <location>
        <begin position="620"/>
        <end position="633"/>
    </location>
</feature>
<dbReference type="OrthoDB" id="10260897at2759"/>
<keyword evidence="2" id="KW-0690">Ribosome biogenesis</keyword>
<dbReference type="GO" id="GO:0005654">
    <property type="term" value="C:nucleoplasm"/>
    <property type="evidence" value="ECO:0007669"/>
    <property type="project" value="UniProtKB-ARBA"/>
</dbReference>
<dbReference type="PANTHER" id="PTHR12858:SF2">
    <property type="entry name" value="RIBOSOME BIOGENESIS PROTEIN BMS1 HOMOLOG"/>
    <property type="match status" value="1"/>
</dbReference>
<keyword evidence="6" id="KW-0067">ATP-binding</keyword>
<dbReference type="InterPro" id="IPR037875">
    <property type="entry name" value="Bms1_N"/>
</dbReference>
<sequence>MEDRPQKAHRKAHAGRKADKKKPKNAEKNNPKAFAMQSGRRAEKMARRKEELNQKKLHVPLVDRTPIEPPPVVIAVAGPPGTGKSTLIRSLVKRYTRQNIHEINGPVTVVAGRKRRLTFIECANDLNAMIDVAKVADLVLLMVDAAYGFEMETFEFLNILQTHGFPKVMGVLTHLDKFRDNKKLRKRKKALKQRFWTEIHNGAKLFYLSGVINGRYPKNEVLNLSRFISVMKFRPLVWRNAHPYLLADRIEDLTPPQRIEANPKCDRKVSVMGYLRGTYLKANAPVHIPGAGDFVVGDVSAVPDPCPLPESQRKSLSEKHKLIYAPMSDVGGVMYDKDAIYIHVPGNFTNRDADAENLGEGQKMVVDLQRFQGTLDNQLQQSTIRLFDKSRPVAAESVRLPGGAAAADDDYSSDEDEDRDEDELDDAGSADEGPSDDDDEDMDEDDEEGSDAEDAPSSSHRGGRTRRRAGEAYGTDGDAAQEHELEVYEDDVIDMTDDEEDDEVDGAHKWKNGMVERAMQAFQARKRVNLMDLVYGSTGDGDGDQEQDGVELDDDGDELFTKKAVRRDDDDELVRPALLTIDLTKWDDEETLESLRNRFITGELADDDETAGGADGEGNPYEEMDGDFEDLEGSDGTSKLAKDAAADGEVEEDLTEEQQLEKKRAELKKKFDAEYDGMSDDDGNKEKTYFDVVKERLQQQVAATREEFDDDDEEARIRVLGHLPGTYVRVVLDRVPCEFIEHFDPRYPAILGGLARNEDQYAFMQVRIKKHRWYKRILKTNDPVIISLGWRRFQTLPLFSLDDRIRNRMLKYTPQHMHCLATFYGPLAPPGTAFCAFQSLEGGTPDFRVAATGLVSDINKSHEIVKKLKLTGTPYQIYKHTAFVRNMFSTSLEVAKFEGAAIRTVSGIRGQVKKAVQPEGNFRATFEDKILPSDIVFLKAWYPVKPKKFCNPVTSLLLRDKAAWKGMRLANTVKHELGLKIQTNADSSYREITERPEVRKFNPLKIPKGLQRDLPFKAKPKLMTAQKRETYLQKRAVVAEPEERKIEGLLAHIRTLKYHREEKKKQKDQETREKYLKKVAKVDSDKADVAKDRAKEFYRKLGKAQKRAADSEGSGGGGGRRGGKRVKRAAAGDD</sequence>
<evidence type="ECO:0000313" key="13">
    <source>
        <dbReference type="EMBL" id="KNE57603.1"/>
    </source>
</evidence>
<dbReference type="FunFam" id="3.40.50.300:FF:000105">
    <property type="entry name" value="BMS1 ribosome biogenesis factor"/>
    <property type="match status" value="1"/>
</dbReference>
<dbReference type="GO" id="GO:0005525">
    <property type="term" value="F:GTP binding"/>
    <property type="evidence" value="ECO:0007669"/>
    <property type="project" value="UniProtKB-KW"/>
</dbReference>
<comment type="similarity">
    <text evidence="10">Belongs to the TRAFAC class translation factor GTPase superfamily. Bms1-like GTPase family. BMS1 subfamily.</text>
</comment>
<reference evidence="14" key="2">
    <citation type="submission" date="2009-11" db="EMBL/GenBank/DDBJ databases">
        <title>The Genome Sequence of Allomyces macrogynus strain ATCC 38327.</title>
        <authorList>
            <consortium name="The Broad Institute Genome Sequencing Platform"/>
            <person name="Russ C."/>
            <person name="Cuomo C."/>
            <person name="Shea T."/>
            <person name="Young S.K."/>
            <person name="Zeng Q."/>
            <person name="Koehrsen M."/>
            <person name="Haas B."/>
            <person name="Borodovsky M."/>
            <person name="Guigo R."/>
            <person name="Alvarado L."/>
            <person name="Berlin A."/>
            <person name="Borenstein D."/>
            <person name="Chen Z."/>
            <person name="Engels R."/>
            <person name="Freedman E."/>
            <person name="Gellesch M."/>
            <person name="Goldberg J."/>
            <person name="Griggs A."/>
            <person name="Gujja S."/>
            <person name="Heiman D."/>
            <person name="Hepburn T."/>
            <person name="Howarth C."/>
            <person name="Jen D."/>
            <person name="Larson L."/>
            <person name="Lewis B."/>
            <person name="Mehta T."/>
            <person name="Park D."/>
            <person name="Pearson M."/>
            <person name="Roberts A."/>
            <person name="Saif S."/>
            <person name="Shenoy N."/>
            <person name="Sisk P."/>
            <person name="Stolte C."/>
            <person name="Sykes S."/>
            <person name="Walk T."/>
            <person name="White J."/>
            <person name="Yandava C."/>
            <person name="Burger G."/>
            <person name="Gray M.W."/>
            <person name="Holland P.W.H."/>
            <person name="King N."/>
            <person name="Lang F.B.F."/>
            <person name="Roger A.J."/>
            <person name="Ruiz-Trillo I."/>
            <person name="Lander E."/>
            <person name="Nusbaum C."/>
        </authorList>
    </citation>
    <scope>NUCLEOTIDE SEQUENCE [LARGE SCALE GENOMIC DNA]</scope>
    <source>
        <strain evidence="14">ATCC 38327</strain>
    </source>
</reference>
<feature type="region of interest" description="Disordered" evidence="11">
    <location>
        <begin position="397"/>
        <end position="487"/>
    </location>
</feature>
<gene>
    <name evidence="13" type="ORF">AMAG_03293</name>
</gene>
<organism evidence="13 14">
    <name type="scientific">Allomyces macrogynus (strain ATCC 38327)</name>
    <name type="common">Allomyces javanicus var. macrogynus</name>
    <dbReference type="NCBI Taxonomy" id="578462"/>
    <lineage>
        <taxon>Eukaryota</taxon>
        <taxon>Fungi</taxon>
        <taxon>Fungi incertae sedis</taxon>
        <taxon>Blastocladiomycota</taxon>
        <taxon>Blastocladiomycetes</taxon>
        <taxon>Blastocladiales</taxon>
        <taxon>Blastocladiaceae</taxon>
        <taxon>Allomyces</taxon>
    </lineage>
</organism>
<dbReference type="STRING" id="578462.A0A0L0S4Z4"/>
<keyword evidence="3" id="KW-0597">Phosphoprotein</keyword>
<feature type="compositionally biased region" description="Acidic residues" evidence="11">
    <location>
        <begin position="541"/>
        <end position="556"/>
    </location>
</feature>
<feature type="region of interest" description="Disordered" evidence="11">
    <location>
        <begin position="603"/>
        <end position="660"/>
    </location>
</feature>
<dbReference type="SUPFAM" id="SSF52540">
    <property type="entry name" value="P-loop containing nucleoside triphosphate hydrolases"/>
    <property type="match status" value="1"/>
</dbReference>
<dbReference type="PROSITE" id="PS51714">
    <property type="entry name" value="G_BMS1"/>
    <property type="match status" value="1"/>
</dbReference>
<keyword evidence="5" id="KW-0378">Hydrolase</keyword>
<keyword evidence="4" id="KW-0547">Nucleotide-binding</keyword>
<feature type="compositionally biased region" description="Acidic residues" evidence="11">
    <location>
        <begin position="646"/>
        <end position="658"/>
    </location>
</feature>
<feature type="compositionally biased region" description="Basic residues" evidence="11">
    <location>
        <begin position="7"/>
        <end position="23"/>
    </location>
</feature>
<dbReference type="AlphaFoldDB" id="A0A0L0S4Z4"/>
<dbReference type="eggNOG" id="KOG1951">
    <property type="taxonomic scope" value="Eukaryota"/>
</dbReference>
<dbReference type="GO" id="GO:0030686">
    <property type="term" value="C:90S preribosome"/>
    <property type="evidence" value="ECO:0007669"/>
    <property type="project" value="TreeGrafter"/>
</dbReference>
<dbReference type="PANTHER" id="PTHR12858">
    <property type="entry name" value="RIBOSOME BIOGENESIS PROTEIN"/>
    <property type="match status" value="1"/>
</dbReference>
<evidence type="ECO:0000256" key="2">
    <source>
        <dbReference type="ARBA" id="ARBA00022517"/>
    </source>
</evidence>
<evidence type="ECO:0000256" key="5">
    <source>
        <dbReference type="ARBA" id="ARBA00022801"/>
    </source>
</evidence>
<dbReference type="GO" id="GO:0000479">
    <property type="term" value="P:endonucleolytic cleavage of tricistronic rRNA transcript (SSU-rRNA, 5.8S rRNA, LSU-rRNA)"/>
    <property type="evidence" value="ECO:0007669"/>
    <property type="project" value="TreeGrafter"/>
</dbReference>
<evidence type="ECO:0000259" key="12">
    <source>
        <dbReference type="PROSITE" id="PS51714"/>
    </source>
</evidence>